<reference evidence="2 3" key="1">
    <citation type="submission" date="2013-01" db="EMBL/GenBank/DDBJ databases">
        <authorList>
            <person name="Inman J."/>
            <person name="Zafar N."/>
            <person name="Lorenzi H."/>
            <person name="Caler E."/>
        </authorList>
    </citation>
    <scope>NUCLEOTIDE SEQUENCE [LARGE SCALE GENOMIC DNA]</scope>
    <source>
        <strain evidence="2 3">HM-3:IMSS</strain>
    </source>
</reference>
<dbReference type="Proteomes" id="UP000030780">
    <property type="component" value="Unassembled WGS sequence"/>
</dbReference>
<dbReference type="AlphaFoldDB" id="M7WBR8"/>
<feature type="transmembrane region" description="Helical" evidence="1">
    <location>
        <begin position="108"/>
        <end position="134"/>
    </location>
</feature>
<proteinExistence type="predicted"/>
<dbReference type="EMBL" id="KB637107">
    <property type="protein sequence ID" value="EMS17772.1"/>
    <property type="molecule type" value="Genomic_DNA"/>
</dbReference>
<keyword evidence="1" id="KW-0812">Transmembrane</keyword>
<dbReference type="OrthoDB" id="10378290at2759"/>
<gene>
    <name evidence="2" type="ORF">KM1_227390</name>
</gene>
<evidence type="ECO:0000313" key="3">
    <source>
        <dbReference type="Proteomes" id="UP000030780"/>
    </source>
</evidence>
<name>M7WBR8_ENTHI</name>
<feature type="non-terminal residue" evidence="2">
    <location>
        <position position="1"/>
    </location>
</feature>
<organism evidence="2 3">
    <name type="scientific">Entamoeba histolytica HM-3:IMSS</name>
    <dbReference type="NCBI Taxonomy" id="885315"/>
    <lineage>
        <taxon>Eukaryota</taxon>
        <taxon>Amoebozoa</taxon>
        <taxon>Evosea</taxon>
        <taxon>Archamoebae</taxon>
        <taxon>Mastigamoebida</taxon>
        <taxon>Entamoebidae</taxon>
        <taxon>Entamoeba</taxon>
    </lineage>
</organism>
<evidence type="ECO:0000256" key="1">
    <source>
        <dbReference type="SAM" id="Phobius"/>
    </source>
</evidence>
<protein>
    <submittedName>
        <fullName evidence="2">Uncharacterized protein</fullName>
    </submittedName>
</protein>
<keyword evidence="1" id="KW-1133">Transmembrane helix</keyword>
<dbReference type="VEuPathDB" id="AmoebaDB:KM1_227390"/>
<dbReference type="PANTHER" id="PTHR34078:SF3">
    <property type="entry name" value="TRANSMEMBRANE PROTEIN"/>
    <property type="match status" value="1"/>
</dbReference>
<keyword evidence="1" id="KW-0472">Membrane</keyword>
<feature type="transmembrane region" description="Helical" evidence="1">
    <location>
        <begin position="74"/>
        <end position="96"/>
    </location>
</feature>
<evidence type="ECO:0000313" key="2">
    <source>
        <dbReference type="EMBL" id="EMS17772.1"/>
    </source>
</evidence>
<sequence>FQLMQTTPNQLNDTQNLNIYQYNYQQPVYSSNTPGCEQNEYGVQPVFREETNSTSVSSQPKGYTQKKHYSNNGMNVIICFFLGFILFIPFLIAYIIGKKSESKGIKLLATISVLCFAVYFFALIGAITVTLILLN</sequence>
<accession>M7WBR8</accession>
<dbReference type="PANTHER" id="PTHR34078">
    <property type="entry name" value="EXPRESSED PROTEIN"/>
    <property type="match status" value="1"/>
</dbReference>